<feature type="domain" description="Zasp-like motif" evidence="2">
    <location>
        <begin position="96"/>
        <end position="121"/>
    </location>
</feature>
<evidence type="ECO:0000313" key="4">
    <source>
        <dbReference type="Proteomes" id="UP001359485"/>
    </source>
</evidence>
<evidence type="ECO:0000313" key="3">
    <source>
        <dbReference type="EMBL" id="KAK6641499.1"/>
    </source>
</evidence>
<gene>
    <name evidence="3" type="ORF">RUM44_013211</name>
</gene>
<dbReference type="SMART" id="SM00735">
    <property type="entry name" value="ZM"/>
    <property type="match status" value="1"/>
</dbReference>
<sequence length="244" mass="27397">MPKTIRKMEFGDRRYTNPEEECAEAWPYRTTPLVLPGAKAKHEAPTGSYLRHHPNPMMRSGPSHYEFLPQDVVMKQKVADAILQKIEQDEALAGKQIIRQQFNTPIGLYSNKNIVDTIHNSGFNTGLSRSSSFGRGTPGMAPRPAVKYDPAKSETFKALQEEQYGDGPLHEVTTPAQPKVFTPTKQPVQRVHQPPQVHTYDPTSHSSAPHHHGPYINSMGHPDNQIAQSGSFKRLMHMVLDPNY</sequence>
<protein>
    <recommendedName>
        <fullName evidence="2">Zasp-like motif domain-containing protein</fullName>
    </recommendedName>
</protein>
<dbReference type="InterPro" id="IPR006643">
    <property type="entry name" value="Zasp-like_motif"/>
</dbReference>
<dbReference type="EMBL" id="JAWJWF010000001">
    <property type="protein sequence ID" value="KAK6641499.1"/>
    <property type="molecule type" value="Genomic_DNA"/>
</dbReference>
<evidence type="ECO:0000256" key="1">
    <source>
        <dbReference type="SAM" id="MobiDB-lite"/>
    </source>
</evidence>
<evidence type="ECO:0000259" key="2">
    <source>
        <dbReference type="SMART" id="SM00735"/>
    </source>
</evidence>
<name>A0ABR1BHG2_POLSC</name>
<accession>A0ABR1BHG2</accession>
<reference evidence="3 4" key="1">
    <citation type="submission" date="2023-09" db="EMBL/GenBank/DDBJ databases">
        <title>Genomes of two closely related lineages of the louse Polyplax serrata with different host specificities.</title>
        <authorList>
            <person name="Martinu J."/>
            <person name="Tarabai H."/>
            <person name="Stefka J."/>
            <person name="Hypsa V."/>
        </authorList>
    </citation>
    <scope>NUCLEOTIDE SEQUENCE [LARGE SCALE GENOMIC DNA]</scope>
    <source>
        <strain evidence="3">98ZLc_SE</strain>
    </source>
</reference>
<organism evidence="3 4">
    <name type="scientific">Polyplax serrata</name>
    <name type="common">Common mouse louse</name>
    <dbReference type="NCBI Taxonomy" id="468196"/>
    <lineage>
        <taxon>Eukaryota</taxon>
        <taxon>Metazoa</taxon>
        <taxon>Ecdysozoa</taxon>
        <taxon>Arthropoda</taxon>
        <taxon>Hexapoda</taxon>
        <taxon>Insecta</taxon>
        <taxon>Pterygota</taxon>
        <taxon>Neoptera</taxon>
        <taxon>Paraneoptera</taxon>
        <taxon>Psocodea</taxon>
        <taxon>Troctomorpha</taxon>
        <taxon>Phthiraptera</taxon>
        <taxon>Anoplura</taxon>
        <taxon>Polyplacidae</taxon>
        <taxon>Polyplax</taxon>
    </lineage>
</organism>
<feature type="region of interest" description="Disordered" evidence="1">
    <location>
        <begin position="194"/>
        <end position="225"/>
    </location>
</feature>
<comment type="caution">
    <text evidence="3">The sequence shown here is derived from an EMBL/GenBank/DDBJ whole genome shotgun (WGS) entry which is preliminary data.</text>
</comment>
<dbReference type="InterPro" id="IPR031847">
    <property type="entry name" value="PDLI1-4/Zasp-like_mid"/>
</dbReference>
<keyword evidence="4" id="KW-1185">Reference proteome</keyword>
<dbReference type="Pfam" id="PF15936">
    <property type="entry name" value="DUF4749"/>
    <property type="match status" value="1"/>
</dbReference>
<proteinExistence type="predicted"/>
<dbReference type="Proteomes" id="UP001359485">
    <property type="component" value="Unassembled WGS sequence"/>
</dbReference>